<feature type="region of interest" description="Disordered" evidence="6">
    <location>
        <begin position="494"/>
        <end position="583"/>
    </location>
</feature>
<dbReference type="GO" id="GO:0004806">
    <property type="term" value="F:triacylglycerol lipase activity"/>
    <property type="evidence" value="ECO:0007669"/>
    <property type="project" value="InterPro"/>
</dbReference>
<comment type="similarity">
    <text evidence="5">Belongs to the PLPL family.</text>
</comment>
<dbReference type="PANTHER" id="PTHR14226:SF10">
    <property type="entry name" value="TRIACYLGLYCEROL LIPASE 4-RELATED"/>
    <property type="match status" value="1"/>
</dbReference>
<gene>
    <name evidence="8" type="ORF">DFQ27_009118</name>
</gene>
<keyword evidence="3 5" id="KW-0443">Lipid metabolism</keyword>
<comment type="caution">
    <text evidence="8">The sequence shown here is derived from an EMBL/GenBank/DDBJ whole genome shotgun (WGS) entry which is preliminary data.</text>
</comment>
<comment type="subcellular location">
    <subcellularLocation>
        <location evidence="5">Membrane</location>
        <topology evidence="5">Single-pass membrane protein</topology>
    </subcellularLocation>
</comment>
<dbReference type="EC" id="3.1.1.-" evidence="5"/>
<dbReference type="PANTHER" id="PTHR14226">
    <property type="entry name" value="NEUROPATHY TARGET ESTERASE/SWISS CHEESE D.MELANOGASTER"/>
    <property type="match status" value="1"/>
</dbReference>
<keyword evidence="9" id="KW-1185">Reference proteome</keyword>
<feature type="compositionally biased region" description="Low complexity" evidence="6">
    <location>
        <begin position="651"/>
        <end position="712"/>
    </location>
</feature>
<dbReference type="Pfam" id="PF01734">
    <property type="entry name" value="Patatin"/>
    <property type="match status" value="1"/>
</dbReference>
<reference evidence="8" key="1">
    <citation type="journal article" date="2020" name="Fungal Divers.">
        <title>Resolving the Mortierellaceae phylogeny through synthesis of multi-gene phylogenetics and phylogenomics.</title>
        <authorList>
            <person name="Vandepol N."/>
            <person name="Liber J."/>
            <person name="Desiro A."/>
            <person name="Na H."/>
            <person name="Kennedy M."/>
            <person name="Barry K."/>
            <person name="Grigoriev I.V."/>
            <person name="Miller A.N."/>
            <person name="O'Donnell K."/>
            <person name="Stajich J.E."/>
            <person name="Bonito G."/>
        </authorList>
    </citation>
    <scope>NUCLEOTIDE SEQUENCE</scope>
    <source>
        <strain evidence="8">BC1065</strain>
    </source>
</reference>
<name>A0A9P6PQM8_9FUNG</name>
<feature type="compositionally biased region" description="Basic and acidic residues" evidence="6">
    <location>
        <begin position="605"/>
        <end position="616"/>
    </location>
</feature>
<keyword evidence="2 5" id="KW-0442">Lipid degradation</keyword>
<feature type="compositionally biased region" description="Polar residues" evidence="6">
    <location>
        <begin position="524"/>
        <end position="535"/>
    </location>
</feature>
<sequence length="800" mass="86481">MYHGDDEDDQAPRGLLHNATSAATSVVYNVGRHWSKKIYDSLQRSRDPKAYYNHLLKAATNYEQWSEAAVIMDRLQGKDAWKNNPVSAHYDYELLQERLAQLTAARHSGDLGSMIFLLRTSLARNLGNVGRPELYDKTIIGTKRLIEDYNSEVIRQLNIICDTESDDFPMAAKLEFFTHTRQAFGRTALLLSGGATMGLIHIGVIKSLYENQLLPRIISGSSCGSIIAAVLCTCVDEEIPSMFQFDKFHFTVFTPEEEKGDYLARVLHFLKHGALFDNGVLKEALKENIGNVTFQEAYNRTRRVLNITVSTSGTFEMPRLLNYLTAPNVLIWSAVDLPMNKLSELFNVNHSIVCQVNPYVVPFLQNALARSPANRVLGWMFHQAKSEIQHRLNQLSILGVTPRLIHKTQAIMAQRYDGDITIVPHLDFNDYINIVSNPSPEHIMDATLKGERATWPRISIIKNHCSVEHCIDDILYRLRLRRLEAFRAYPSMTSAGATSTTASSKARATTTTTGAATATTSTTFNGCDDQSTNGQREGAQHPPLKNSTSASVVPTRTLRGSVSTSNFHSMRANSSPTSPTKILVTPPALEMSRLDILASSSPSVDNHHLPHQDKSEGNPPPTAAKQQQQQQSSESQSVAEDEETKKSINGSKKATMAASASSTPAAVTVTTTGTSVRRNSSSSMNISSWNTGSSSSTTKTRLKSGSVGSVSKGSSAAVVAGGSGAESPAAAAAATMTTATISSSSSPSPSSSLNVSGNGGVGAGSTVTRTSAYNGGSTTTTTTSGARGKRSRAFQMTSIG</sequence>
<evidence type="ECO:0000256" key="3">
    <source>
        <dbReference type="ARBA" id="ARBA00023098"/>
    </source>
</evidence>
<evidence type="ECO:0000313" key="8">
    <source>
        <dbReference type="EMBL" id="KAG0250961.1"/>
    </source>
</evidence>
<feature type="compositionally biased region" description="Polar residues" evidence="6">
    <location>
        <begin position="545"/>
        <end position="580"/>
    </location>
</feature>
<organism evidence="8 9">
    <name type="scientific">Actinomortierella ambigua</name>
    <dbReference type="NCBI Taxonomy" id="1343610"/>
    <lineage>
        <taxon>Eukaryota</taxon>
        <taxon>Fungi</taxon>
        <taxon>Fungi incertae sedis</taxon>
        <taxon>Mucoromycota</taxon>
        <taxon>Mortierellomycotina</taxon>
        <taxon>Mortierellomycetes</taxon>
        <taxon>Mortierellales</taxon>
        <taxon>Mortierellaceae</taxon>
        <taxon>Actinomortierella</taxon>
    </lineage>
</organism>
<feature type="compositionally biased region" description="Low complexity" evidence="6">
    <location>
        <begin position="494"/>
        <end position="523"/>
    </location>
</feature>
<dbReference type="GO" id="GO:0006641">
    <property type="term" value="P:triglyceride metabolic process"/>
    <property type="evidence" value="ECO:0007669"/>
    <property type="project" value="UniProtKB-ARBA"/>
</dbReference>
<dbReference type="AlphaFoldDB" id="A0A9P6PQM8"/>
<dbReference type="PROSITE" id="PS51635">
    <property type="entry name" value="PNPLA"/>
    <property type="match status" value="1"/>
</dbReference>
<evidence type="ECO:0000256" key="5">
    <source>
        <dbReference type="RuleBase" id="RU362055"/>
    </source>
</evidence>
<dbReference type="Gene3D" id="3.40.1090.10">
    <property type="entry name" value="Cytosolic phospholipase A2 catalytic domain"/>
    <property type="match status" value="1"/>
</dbReference>
<evidence type="ECO:0000313" key="9">
    <source>
        <dbReference type="Proteomes" id="UP000807716"/>
    </source>
</evidence>
<comment type="caution">
    <text evidence="4">Lacks conserved residue(s) required for the propagation of feature annotation.</text>
</comment>
<dbReference type="EMBL" id="JAAAJB010000805">
    <property type="protein sequence ID" value="KAG0250961.1"/>
    <property type="molecule type" value="Genomic_DNA"/>
</dbReference>
<evidence type="ECO:0000256" key="4">
    <source>
        <dbReference type="PROSITE-ProRule" id="PRU01161"/>
    </source>
</evidence>
<evidence type="ECO:0000256" key="1">
    <source>
        <dbReference type="ARBA" id="ARBA00022801"/>
    </source>
</evidence>
<dbReference type="InterPro" id="IPR016035">
    <property type="entry name" value="Acyl_Trfase/lysoPLipase"/>
</dbReference>
<dbReference type="InterPro" id="IPR002641">
    <property type="entry name" value="PNPLA_dom"/>
</dbReference>
<keyword evidence="1 5" id="KW-0378">Hydrolase</keyword>
<dbReference type="GO" id="GO:0016020">
    <property type="term" value="C:membrane"/>
    <property type="evidence" value="ECO:0007669"/>
    <property type="project" value="UniProtKB-SubCell"/>
</dbReference>
<comment type="function">
    <text evidence="5">Lipid hydrolase.</text>
</comment>
<accession>A0A9P6PQM8</accession>
<dbReference type="InterPro" id="IPR021771">
    <property type="entry name" value="Triacylglycerol_lipase_N"/>
</dbReference>
<dbReference type="Pfam" id="PF11815">
    <property type="entry name" value="DUF3336"/>
    <property type="match status" value="1"/>
</dbReference>
<feature type="domain" description="PNPLA" evidence="7">
    <location>
        <begin position="189"/>
        <end position="365"/>
    </location>
</feature>
<protein>
    <recommendedName>
        <fullName evidence="5">Patatin-like phospholipase domain-containing protein</fullName>
        <ecNumber evidence="5">3.1.1.-</ecNumber>
    </recommendedName>
</protein>
<evidence type="ECO:0000256" key="2">
    <source>
        <dbReference type="ARBA" id="ARBA00022963"/>
    </source>
</evidence>
<dbReference type="OrthoDB" id="10049244at2759"/>
<proteinExistence type="inferred from homology"/>
<feature type="short sequence motif" description="GXSXG" evidence="4">
    <location>
        <begin position="220"/>
        <end position="224"/>
    </location>
</feature>
<dbReference type="SUPFAM" id="SSF52151">
    <property type="entry name" value="FabD/lysophospholipase-like"/>
    <property type="match status" value="1"/>
</dbReference>
<evidence type="ECO:0000259" key="7">
    <source>
        <dbReference type="PROSITE" id="PS51635"/>
    </source>
</evidence>
<dbReference type="Proteomes" id="UP000807716">
    <property type="component" value="Unassembled WGS sequence"/>
</dbReference>
<feature type="region of interest" description="Disordered" evidence="6">
    <location>
        <begin position="600"/>
        <end position="712"/>
    </location>
</feature>
<dbReference type="GO" id="GO:0016042">
    <property type="term" value="P:lipid catabolic process"/>
    <property type="evidence" value="ECO:0007669"/>
    <property type="project" value="UniProtKB-KW"/>
</dbReference>
<feature type="compositionally biased region" description="Low complexity" evidence="6">
    <location>
        <begin position="775"/>
        <end position="785"/>
    </location>
</feature>
<evidence type="ECO:0000256" key="6">
    <source>
        <dbReference type="SAM" id="MobiDB-lite"/>
    </source>
</evidence>
<feature type="compositionally biased region" description="Low complexity" evidence="6">
    <location>
        <begin position="741"/>
        <end position="756"/>
    </location>
</feature>
<feature type="region of interest" description="Disordered" evidence="6">
    <location>
        <begin position="741"/>
        <end position="800"/>
    </location>
</feature>
<dbReference type="InterPro" id="IPR050301">
    <property type="entry name" value="NTE"/>
</dbReference>
<feature type="compositionally biased region" description="Low complexity" evidence="6">
    <location>
        <begin position="626"/>
        <end position="637"/>
    </location>
</feature>